<dbReference type="InterPro" id="IPR009875">
    <property type="entry name" value="PilZ_domain"/>
</dbReference>
<gene>
    <name evidence="4" type="primary">ycgR</name>
    <name evidence="7" type="ORF">FJU30_07655</name>
</gene>
<evidence type="ECO:0000313" key="8">
    <source>
        <dbReference type="Proteomes" id="UP000335415"/>
    </source>
</evidence>
<feature type="domain" description="Type III secretion system flagellar brake protein YcgR PilZN" evidence="6">
    <location>
        <begin position="12"/>
        <end position="115"/>
    </location>
</feature>
<keyword evidence="1 4" id="KW-0973">c-di-GMP</keyword>
<dbReference type="OrthoDB" id="5572581at2"/>
<reference evidence="7 8" key="1">
    <citation type="submission" date="2019-09" db="EMBL/GenBank/DDBJ databases">
        <authorList>
            <person name="Li Y."/>
        </authorList>
    </citation>
    <scope>NUCLEOTIDE SEQUENCE [LARGE SCALE GENOMIC DNA]</scope>
    <source>
        <strain evidence="7 8">L3-3HA</strain>
    </source>
</reference>
<comment type="function">
    <text evidence="4">Acts as a flagellar brake, regulating swimming and swarming in a bis-(3'-5') cyclic diguanylic acid (c-di-GMP)-dependent manner. Binds 1 c-di-GMP dimer per subunit. Increasing levels of c-di-GMP lead to decreased motility.</text>
</comment>
<feature type="domain" description="PilZ" evidence="5">
    <location>
        <begin position="118"/>
        <end position="236"/>
    </location>
</feature>
<keyword evidence="7" id="KW-0282">Flagellum</keyword>
<keyword evidence="7" id="KW-0969">Cilium</keyword>
<keyword evidence="3 4" id="KW-0975">Bacterial flagellum</keyword>
<dbReference type="GO" id="GO:0009425">
    <property type="term" value="C:bacterial-type flagellum basal body"/>
    <property type="evidence" value="ECO:0007669"/>
    <property type="project" value="UniProtKB-SubCell"/>
</dbReference>
<dbReference type="Pfam" id="PF07317">
    <property type="entry name" value="PilZN"/>
    <property type="match status" value="1"/>
</dbReference>
<dbReference type="GO" id="GO:0071945">
    <property type="term" value="P:regulation of bacterial-type flagellum-dependent cell motility by regulation of motor speed"/>
    <property type="evidence" value="ECO:0007669"/>
    <property type="project" value="UniProtKB-UniRule"/>
</dbReference>
<accession>A0A5J5G3E3</accession>
<comment type="subunit">
    <text evidence="4">Monomer. Interacts with the flagellar basal bodies.</text>
</comment>
<evidence type="ECO:0000256" key="2">
    <source>
        <dbReference type="ARBA" id="ARBA00022741"/>
    </source>
</evidence>
<evidence type="ECO:0000259" key="5">
    <source>
        <dbReference type="Pfam" id="PF07238"/>
    </source>
</evidence>
<comment type="caution">
    <text evidence="7">The sequence shown here is derived from an EMBL/GenBank/DDBJ whole genome shotgun (WGS) entry which is preliminary data.</text>
</comment>
<organism evidence="7 8">
    <name type="scientific">Affinibrenneria salicis</name>
    <dbReference type="NCBI Taxonomy" id="2590031"/>
    <lineage>
        <taxon>Bacteria</taxon>
        <taxon>Pseudomonadati</taxon>
        <taxon>Pseudomonadota</taxon>
        <taxon>Gammaproteobacteria</taxon>
        <taxon>Enterobacterales</taxon>
        <taxon>Pectobacteriaceae</taxon>
        <taxon>Affinibrenneria</taxon>
    </lineage>
</organism>
<dbReference type="AlphaFoldDB" id="A0A5J5G3E3"/>
<evidence type="ECO:0000259" key="6">
    <source>
        <dbReference type="Pfam" id="PF07317"/>
    </source>
</evidence>
<evidence type="ECO:0000313" key="7">
    <source>
        <dbReference type="EMBL" id="KAA9001389.1"/>
    </source>
</evidence>
<dbReference type="RefSeq" id="WP_150434660.1">
    <property type="nucleotide sequence ID" value="NZ_VYKJ01000003.1"/>
</dbReference>
<dbReference type="HAMAP" id="MF_01457">
    <property type="entry name" value="YcgR"/>
    <property type="match status" value="1"/>
</dbReference>
<evidence type="ECO:0000256" key="3">
    <source>
        <dbReference type="ARBA" id="ARBA00023143"/>
    </source>
</evidence>
<dbReference type="GO" id="GO:0035438">
    <property type="term" value="F:cyclic-di-GMP binding"/>
    <property type="evidence" value="ECO:0007669"/>
    <property type="project" value="UniProtKB-UniRule"/>
</dbReference>
<sequence length="249" mass="28345">MKSVDENVKEQFVKLNKLAICATLRDLKKNDTTVMVNHSRGQFISKILDVYPERNQFVFDLGGLAVENSLARAAEALSFVAEPAGAKIEFNAQQATTVDFGGLPAFIAPIPERLYYIQRRIYFRINSPLWPPLRCRGALPDDSAFEFTIKDISLGGLSMYTDRDVSGMLRRGDLLPEVELDLDEFGRFVLDLQFIGQSDNKTLSSKGEVRVTQRLSFRFLNLSAAQERGLQQIIFELERQENEKKRKFQ</sequence>
<dbReference type="InterPro" id="IPR009926">
    <property type="entry name" value="T3SS_YcgR_PilZN"/>
</dbReference>
<dbReference type="Gene3D" id="2.40.10.220">
    <property type="entry name" value="predicted glycosyltransferase like domains"/>
    <property type="match status" value="1"/>
</dbReference>
<dbReference type="InterPro" id="IPR012349">
    <property type="entry name" value="Split_barrel_FMN-bd"/>
</dbReference>
<dbReference type="Proteomes" id="UP000335415">
    <property type="component" value="Unassembled WGS sequence"/>
</dbReference>
<proteinExistence type="inferred from homology"/>
<protein>
    <recommendedName>
        <fullName evidence="4">Flagellar brake protein YcgR</fullName>
    </recommendedName>
    <alternativeName>
        <fullName evidence="4">Cyclic di-GMP binding protein YcgR</fullName>
    </alternativeName>
</protein>
<comment type="similarity">
    <text evidence="4">Belongs to the YcgR family.</text>
</comment>
<dbReference type="EMBL" id="VYKJ01000003">
    <property type="protein sequence ID" value="KAA9001389.1"/>
    <property type="molecule type" value="Genomic_DNA"/>
</dbReference>
<keyword evidence="2 4" id="KW-0547">Nucleotide-binding</keyword>
<dbReference type="InterPro" id="IPR023787">
    <property type="entry name" value="T3SS_YcgR"/>
</dbReference>
<evidence type="ECO:0000256" key="4">
    <source>
        <dbReference type="HAMAP-Rule" id="MF_01457"/>
    </source>
</evidence>
<dbReference type="Gene3D" id="2.30.110.10">
    <property type="entry name" value="Electron Transport, Fmn-binding Protein, Chain A"/>
    <property type="match status" value="1"/>
</dbReference>
<dbReference type="GO" id="GO:0071973">
    <property type="term" value="P:bacterial-type flagellum-dependent cell motility"/>
    <property type="evidence" value="ECO:0007669"/>
    <property type="project" value="UniProtKB-UniRule"/>
</dbReference>
<name>A0A5J5G3E3_9GAMM</name>
<keyword evidence="8" id="KW-1185">Reference proteome</keyword>
<evidence type="ECO:0000256" key="1">
    <source>
        <dbReference type="ARBA" id="ARBA00022636"/>
    </source>
</evidence>
<keyword evidence="7" id="KW-0966">Cell projection</keyword>
<comment type="subcellular location">
    <subcellularLocation>
        <location evidence="4">Bacterial flagellum basal body</location>
    </subcellularLocation>
</comment>
<dbReference type="Pfam" id="PF07238">
    <property type="entry name" value="PilZ"/>
    <property type="match status" value="1"/>
</dbReference>